<dbReference type="Pfam" id="PF05258">
    <property type="entry name" value="DciA"/>
    <property type="match status" value="1"/>
</dbReference>
<evidence type="ECO:0000313" key="2">
    <source>
        <dbReference type="Proteomes" id="UP000886881"/>
    </source>
</evidence>
<dbReference type="Proteomes" id="UP000886881">
    <property type="component" value="Unassembled WGS sequence"/>
</dbReference>
<organism evidence="1 2">
    <name type="scientific">Candidatus Cryptobacteroides merdipullorum</name>
    <dbReference type="NCBI Taxonomy" id="2840771"/>
    <lineage>
        <taxon>Bacteria</taxon>
        <taxon>Pseudomonadati</taxon>
        <taxon>Bacteroidota</taxon>
        <taxon>Bacteroidia</taxon>
        <taxon>Bacteroidales</taxon>
        <taxon>Candidatus Cryptobacteroides</taxon>
    </lineage>
</organism>
<reference evidence="1" key="1">
    <citation type="submission" date="2020-10" db="EMBL/GenBank/DDBJ databases">
        <authorList>
            <person name="Gilroy R."/>
        </authorList>
    </citation>
    <scope>NUCLEOTIDE SEQUENCE</scope>
    <source>
        <strain evidence="1">ChiHecec2B26-709</strain>
    </source>
</reference>
<name>A0A9D1GPT0_9BACT</name>
<dbReference type="InterPro" id="IPR007922">
    <property type="entry name" value="DciA-like"/>
</dbReference>
<gene>
    <name evidence="1" type="ORF">IAC35_03965</name>
</gene>
<reference evidence="1" key="2">
    <citation type="journal article" date="2021" name="PeerJ">
        <title>Extensive microbial diversity within the chicken gut microbiome revealed by metagenomics and culture.</title>
        <authorList>
            <person name="Gilroy R."/>
            <person name="Ravi A."/>
            <person name="Getino M."/>
            <person name="Pursley I."/>
            <person name="Horton D.L."/>
            <person name="Alikhan N.F."/>
            <person name="Baker D."/>
            <person name="Gharbi K."/>
            <person name="Hall N."/>
            <person name="Watson M."/>
            <person name="Adriaenssens E.M."/>
            <person name="Foster-Nyarko E."/>
            <person name="Jarju S."/>
            <person name="Secka A."/>
            <person name="Antonio M."/>
            <person name="Oren A."/>
            <person name="Chaudhuri R.R."/>
            <person name="La Ragione R."/>
            <person name="Hildebrand F."/>
            <person name="Pallen M.J."/>
        </authorList>
    </citation>
    <scope>NUCLEOTIDE SEQUENCE</scope>
    <source>
        <strain evidence="1">ChiHecec2B26-709</strain>
    </source>
</reference>
<sequence length="108" mass="12525">MNNKIQYRRYTPVGEALRAMLKFYGLAPELDRRRIYAAWDDASGAGPYTIRKYFKDGRLYVTVNSSVLRSQLYFQKAALLEKINSLLRKDELFSGGDGFKHVKELIIK</sequence>
<accession>A0A9D1GPT0</accession>
<dbReference type="EMBL" id="DVLC01000074">
    <property type="protein sequence ID" value="HIT46997.1"/>
    <property type="molecule type" value="Genomic_DNA"/>
</dbReference>
<protein>
    <submittedName>
        <fullName evidence="1">DUF721 domain-containing protein</fullName>
    </submittedName>
</protein>
<comment type="caution">
    <text evidence="1">The sequence shown here is derived from an EMBL/GenBank/DDBJ whole genome shotgun (WGS) entry which is preliminary data.</text>
</comment>
<dbReference type="AlphaFoldDB" id="A0A9D1GPT0"/>
<evidence type="ECO:0000313" key="1">
    <source>
        <dbReference type="EMBL" id="HIT46997.1"/>
    </source>
</evidence>
<proteinExistence type="predicted"/>